<accession>A0A1H4QTI0</accession>
<dbReference type="SUPFAM" id="SSF46548">
    <property type="entry name" value="alpha-helical ferredoxin"/>
    <property type="match status" value="1"/>
</dbReference>
<evidence type="ECO:0000313" key="7">
    <source>
        <dbReference type="EMBL" id="SEC22965.1"/>
    </source>
</evidence>
<comment type="pathway">
    <text evidence="4">Amino-acid biosynthesis.</text>
</comment>
<dbReference type="PRINTS" id="PR00419">
    <property type="entry name" value="ADXRDTASE"/>
</dbReference>
<feature type="domain" description="FAD/NAD(P)-binding" evidence="5">
    <location>
        <begin position="166"/>
        <end position="482"/>
    </location>
</feature>
<dbReference type="Pfam" id="PF07992">
    <property type="entry name" value="Pyr_redox_2"/>
    <property type="match status" value="1"/>
</dbReference>
<dbReference type="Gene3D" id="1.10.1060.10">
    <property type="entry name" value="Alpha-helical ferredoxin"/>
    <property type="match status" value="1"/>
</dbReference>
<protein>
    <submittedName>
        <fullName evidence="7">Glutamate synthase (NADPH/NADH) small chain</fullName>
    </submittedName>
</protein>
<dbReference type="GO" id="GO:0006537">
    <property type="term" value="P:glutamate biosynthetic process"/>
    <property type="evidence" value="ECO:0007669"/>
    <property type="project" value="UniProtKB-KW"/>
</dbReference>
<dbReference type="GO" id="GO:0051536">
    <property type="term" value="F:iron-sulfur cluster binding"/>
    <property type="evidence" value="ECO:0007669"/>
    <property type="project" value="InterPro"/>
</dbReference>
<evidence type="ECO:0000256" key="3">
    <source>
        <dbReference type="ARBA" id="ARBA00023164"/>
    </source>
</evidence>
<gene>
    <name evidence="7" type="ORF">SAMN04489727_3028</name>
</gene>
<keyword evidence="3" id="KW-0314">Glutamate biosynthesis</keyword>
<evidence type="ECO:0000313" key="8">
    <source>
        <dbReference type="Proteomes" id="UP000199622"/>
    </source>
</evidence>
<dbReference type="PANTHER" id="PTHR43100:SF1">
    <property type="entry name" value="GLUTAMATE SYNTHASE [NADPH] SMALL CHAIN"/>
    <property type="match status" value="1"/>
</dbReference>
<reference evidence="8" key="1">
    <citation type="submission" date="2016-10" db="EMBL/GenBank/DDBJ databases">
        <authorList>
            <person name="Varghese N."/>
            <person name="Submissions S."/>
        </authorList>
    </citation>
    <scope>NUCLEOTIDE SEQUENCE [LARGE SCALE GENOMIC DNA]</scope>
    <source>
        <strain evidence="8">DSM 44544</strain>
    </source>
</reference>
<dbReference type="InterPro" id="IPR036188">
    <property type="entry name" value="FAD/NAD-bd_sf"/>
</dbReference>
<dbReference type="AlphaFoldDB" id="A0A1H4QTI0"/>
<dbReference type="NCBIfam" id="TIGR01317">
    <property type="entry name" value="GOGAT_sm_gam"/>
    <property type="match status" value="1"/>
</dbReference>
<dbReference type="Gene3D" id="3.50.50.60">
    <property type="entry name" value="FAD/NAD(P)-binding domain"/>
    <property type="match status" value="2"/>
</dbReference>
<evidence type="ECO:0000259" key="5">
    <source>
        <dbReference type="Pfam" id="PF07992"/>
    </source>
</evidence>
<evidence type="ECO:0000259" key="6">
    <source>
        <dbReference type="Pfam" id="PF14691"/>
    </source>
</evidence>
<keyword evidence="2" id="KW-0560">Oxidoreductase</keyword>
<dbReference type="GO" id="GO:0016639">
    <property type="term" value="F:oxidoreductase activity, acting on the CH-NH2 group of donors, NAD or NADP as acceptor"/>
    <property type="evidence" value="ECO:0007669"/>
    <property type="project" value="InterPro"/>
</dbReference>
<organism evidence="7 8">
    <name type="scientific">Amycolatopsis tolypomycina</name>
    <dbReference type="NCBI Taxonomy" id="208445"/>
    <lineage>
        <taxon>Bacteria</taxon>
        <taxon>Bacillati</taxon>
        <taxon>Actinomycetota</taxon>
        <taxon>Actinomycetes</taxon>
        <taxon>Pseudonocardiales</taxon>
        <taxon>Pseudonocardiaceae</taxon>
        <taxon>Amycolatopsis</taxon>
    </lineage>
</organism>
<dbReference type="Proteomes" id="UP000199622">
    <property type="component" value="Unassembled WGS sequence"/>
</dbReference>
<dbReference type="STRING" id="208445.SAMN04489727_3028"/>
<dbReference type="InterPro" id="IPR028261">
    <property type="entry name" value="DPD_II"/>
</dbReference>
<name>A0A1H4QTI0_9PSEU</name>
<keyword evidence="8" id="KW-1185">Reference proteome</keyword>
<dbReference type="SUPFAM" id="SSF51971">
    <property type="entry name" value="Nucleotide-binding domain"/>
    <property type="match status" value="2"/>
</dbReference>
<keyword evidence="1" id="KW-0028">Amino-acid biosynthesis</keyword>
<dbReference type="PANTHER" id="PTHR43100">
    <property type="entry name" value="GLUTAMATE SYNTHASE [NADPH] SMALL CHAIN"/>
    <property type="match status" value="1"/>
</dbReference>
<evidence type="ECO:0000256" key="2">
    <source>
        <dbReference type="ARBA" id="ARBA00023002"/>
    </source>
</evidence>
<sequence length="513" mass="55277">MRVSRRTQGPLVADPTGFLKFDREEPKKKSTEERLATWGEVYADVDPNERNESVRKQASRCMDCGIPFCHSGGSGCPLGNLIPEWNDLVRRGDWAAASDRLHATNNFPEFTGKLCPAPCEAGCVLSISPLSGGPVSIKRVEQTIADQSWEAGYVQPQVSEVSSGRRVAIVGSGPAGLAAAQQLTRAGHEVTVFERDDRLGGLLRYGIPEFKMEKKVLDRRLAQLRKEGTRFVTGCEVGVDLSVDDLRAQYDAVVLAVGALRGRDDTTTPGRELKGIHLAMEHLVPANKFVEGDGPPSIDARGKHVVIIGGGDTGADSYGTATRQGALSVTQLDQYPMPPVARDDNRSPWPTWPYILRTYAAHEEAGERKFAVAVKRFAGDDEGRVTAVELQQVRVQKDPATGRREVIPVNDEVETFPADLVLLAIGFEGVEQMPLLDGLGLSLTKRGTLSCGADWQTETPGVFVCGDAHRGASLVVWAIAEGRSVANAVDTYLTGASDLPAPVHPTALPLAVV</sequence>
<dbReference type="InterPro" id="IPR009051">
    <property type="entry name" value="Helical_ferredxn"/>
</dbReference>
<evidence type="ECO:0000256" key="4">
    <source>
        <dbReference type="ARBA" id="ARBA00029440"/>
    </source>
</evidence>
<feature type="domain" description="Dihydroprymidine dehydrogenase" evidence="6">
    <location>
        <begin position="43"/>
        <end position="151"/>
    </location>
</feature>
<dbReference type="EMBL" id="FNSO01000004">
    <property type="protein sequence ID" value="SEC22965.1"/>
    <property type="molecule type" value="Genomic_DNA"/>
</dbReference>
<dbReference type="InterPro" id="IPR023753">
    <property type="entry name" value="FAD/NAD-binding_dom"/>
</dbReference>
<evidence type="ECO:0000256" key="1">
    <source>
        <dbReference type="ARBA" id="ARBA00022605"/>
    </source>
</evidence>
<dbReference type="InterPro" id="IPR006005">
    <property type="entry name" value="Glut_synth_ssu1"/>
</dbReference>
<proteinExistence type="predicted"/>
<dbReference type="InterPro" id="IPR051394">
    <property type="entry name" value="Glutamate_Synthase"/>
</dbReference>
<dbReference type="Pfam" id="PF14691">
    <property type="entry name" value="Fer4_20"/>
    <property type="match status" value="1"/>
</dbReference>